<dbReference type="AlphaFoldDB" id="A0AA37PJN2"/>
<accession>A0AA37PJN2</accession>
<reference evidence="8" key="2">
    <citation type="submission" date="2018-04" db="EMBL/GenBank/DDBJ databases">
        <title>Draft genome sequence of Mycobacterium montefiorense isolated from Japanese black salamander.</title>
        <authorList>
            <person name="Fukano H."/>
            <person name="Yoshida M."/>
            <person name="Shimizu A."/>
            <person name="Iwao H."/>
            <person name="Kurata O."/>
            <person name="Katayama Y."/>
            <person name="Omatsu T."/>
            <person name="Mizutani T."/>
            <person name="Wada S."/>
            <person name="Hoshino Y."/>
        </authorList>
    </citation>
    <scope>NUCLEOTIDE SEQUENCE [LARGE SCALE GENOMIC DNA]</scope>
    <source>
        <strain evidence="8">BS</strain>
    </source>
</reference>
<dbReference type="PRINTS" id="PR00368">
    <property type="entry name" value="FADPNR"/>
</dbReference>
<gene>
    <name evidence="6" type="ORF">MmonteBS_31010</name>
    <name evidence="7" type="ORF">NJB18185_07570</name>
</gene>
<proteinExistence type="inferred from homology"/>
<reference evidence="6" key="1">
    <citation type="journal article" date="2018" name="Genome Announc.">
        <title>Draft Genome Sequence of Mycobacterium montefiorense Isolated from Japanese Black Salamander (Hynobius nigrescens).</title>
        <authorList>
            <person name="Fukano H."/>
            <person name="Yoshida M."/>
            <person name="Shimizu A."/>
            <person name="Iwao H."/>
            <person name="Katayama Y."/>
            <person name="Omatsu T."/>
            <person name="Mizutani T."/>
            <person name="Kurata O."/>
            <person name="Wada S."/>
            <person name="Hoshino Y."/>
        </authorList>
    </citation>
    <scope>NUCLEOTIDE SEQUENCE</scope>
    <source>
        <strain evidence="6">BS</strain>
    </source>
</reference>
<evidence type="ECO:0000313" key="9">
    <source>
        <dbReference type="Proteomes" id="UP001139505"/>
    </source>
</evidence>
<evidence type="ECO:0000313" key="8">
    <source>
        <dbReference type="Proteomes" id="UP000245060"/>
    </source>
</evidence>
<organism evidence="7 9">
    <name type="scientific">Mycobacterium montefiorense</name>
    <dbReference type="NCBI Taxonomy" id="154654"/>
    <lineage>
        <taxon>Bacteria</taxon>
        <taxon>Bacillati</taxon>
        <taxon>Actinomycetota</taxon>
        <taxon>Actinomycetes</taxon>
        <taxon>Mycobacteriales</taxon>
        <taxon>Mycobacteriaceae</taxon>
        <taxon>Mycobacterium</taxon>
        <taxon>Mycobacterium simiae complex</taxon>
    </lineage>
</organism>
<evidence type="ECO:0000256" key="4">
    <source>
        <dbReference type="ARBA" id="ARBA00023002"/>
    </source>
</evidence>
<keyword evidence="8" id="KW-1185">Reference proteome</keyword>
<dbReference type="GO" id="GO:0004174">
    <property type="term" value="F:electron-transferring-flavoprotein dehydrogenase activity"/>
    <property type="evidence" value="ECO:0007669"/>
    <property type="project" value="TreeGrafter"/>
</dbReference>
<dbReference type="SUPFAM" id="SSF51905">
    <property type="entry name" value="FAD/NAD(P)-binding domain"/>
    <property type="match status" value="2"/>
</dbReference>
<evidence type="ECO:0000313" key="7">
    <source>
        <dbReference type="EMBL" id="GKU70980.1"/>
    </source>
</evidence>
<dbReference type="Gene3D" id="3.50.50.100">
    <property type="match status" value="1"/>
</dbReference>
<reference evidence="7" key="3">
    <citation type="journal article" date="2022" name="Microbiol. Resour. Announc.">
        <title>Draft Genome Sequences of Eight Mycobacterium montefiorense Strains Isolated from Salamanders in Captivity.</title>
        <authorList>
            <person name="Komine T."/>
            <person name="Ihara H."/>
            <person name="Fukano H."/>
            <person name="Hoshino Y."/>
            <person name="Kurata O."/>
            <person name="Wada S."/>
        </authorList>
    </citation>
    <scope>NUCLEOTIDE SEQUENCE</scope>
    <source>
        <strain evidence="7">NJB18185</strain>
    </source>
</reference>
<keyword evidence="2" id="KW-0285">Flavoprotein</keyword>
<evidence type="ECO:0000313" key="6">
    <source>
        <dbReference type="EMBL" id="GBG38729.1"/>
    </source>
</evidence>
<dbReference type="GO" id="GO:0050660">
    <property type="term" value="F:flavin adenine dinucleotide binding"/>
    <property type="evidence" value="ECO:0007669"/>
    <property type="project" value="TreeGrafter"/>
</dbReference>
<evidence type="ECO:0000259" key="5">
    <source>
        <dbReference type="Pfam" id="PF07992"/>
    </source>
</evidence>
<protein>
    <submittedName>
        <fullName evidence="7">Pyridine nucleotide-disulfide oxidoreductase</fullName>
    </submittedName>
</protein>
<comment type="caution">
    <text evidence="7">The sequence shown here is derived from an EMBL/GenBank/DDBJ whole genome shotgun (WGS) entry which is preliminary data.</text>
</comment>
<dbReference type="PRINTS" id="PR00469">
    <property type="entry name" value="PNDRDTASEII"/>
</dbReference>
<dbReference type="Proteomes" id="UP000245060">
    <property type="component" value="Unassembled WGS sequence"/>
</dbReference>
<reference evidence="7" key="4">
    <citation type="submission" date="2022-04" db="EMBL/GenBank/DDBJ databases">
        <authorList>
            <person name="Komine T."/>
            <person name="Fukano H."/>
            <person name="Wada S."/>
        </authorList>
    </citation>
    <scope>NUCLEOTIDE SEQUENCE</scope>
    <source>
        <strain evidence="7">NJB18185</strain>
    </source>
</reference>
<evidence type="ECO:0000256" key="1">
    <source>
        <dbReference type="ARBA" id="ARBA00006442"/>
    </source>
</evidence>
<keyword evidence="3" id="KW-0274">FAD</keyword>
<name>A0AA37PJN2_9MYCO</name>
<evidence type="ECO:0000256" key="2">
    <source>
        <dbReference type="ARBA" id="ARBA00022630"/>
    </source>
</evidence>
<dbReference type="EMBL" id="BFCH01000018">
    <property type="protein sequence ID" value="GBG38729.1"/>
    <property type="molecule type" value="Genomic_DNA"/>
</dbReference>
<dbReference type="PANTHER" id="PTHR43735:SF3">
    <property type="entry name" value="FERROPTOSIS SUPPRESSOR PROTEIN 1"/>
    <property type="match status" value="1"/>
</dbReference>
<dbReference type="RefSeq" id="WP_108923173.1">
    <property type="nucleotide sequence ID" value="NZ_BFCH01000018.1"/>
</dbReference>
<sequence>MAPRKRVVVAGLGDVGLLTAIRLSRHADVVGISVKSALVSGQELGVRLSRPTDWARDYWIPFARFRGLDRVRTIQATLTNVDFAARTVFGRSGDGQTIAEEFDALVISTGVTNGFWRQPTMQSADEIGAGLQAAHHQLATAGSVIVVGGGAAAVSSTVNIANTWPDKRIDLYFPGEAALGGYHPRIWNRIRGRLRELGVGVHPGHRAVISNGSAGQEITSEPINWSTGQPPATADAVLWAVGRVQPNTDWLPPDLLDENGFVRVTPELEVPGHHGVFAVGDVAASDPLRSSARNRGDSLVAHNIRAEFTGRRLRTYRTPGRRWGSLVGIQADGLEVFLPTGQAFRLPAWSVQRIVMPGVVRWGMYRGVRENDPLK</sequence>
<dbReference type="InterPro" id="IPR036188">
    <property type="entry name" value="FAD/NAD-bd_sf"/>
</dbReference>
<dbReference type="PANTHER" id="PTHR43735">
    <property type="entry name" value="APOPTOSIS-INDUCING FACTOR 1"/>
    <property type="match status" value="1"/>
</dbReference>
<feature type="domain" description="FAD/NAD(P)-binding" evidence="5">
    <location>
        <begin position="6"/>
        <end position="286"/>
    </location>
</feature>
<keyword evidence="4" id="KW-0560">Oxidoreductase</keyword>
<comment type="similarity">
    <text evidence="1">Belongs to the FAD-dependent oxidoreductase family.</text>
</comment>
<dbReference type="Pfam" id="PF07992">
    <property type="entry name" value="Pyr_redox_2"/>
    <property type="match status" value="1"/>
</dbReference>
<evidence type="ECO:0000256" key="3">
    <source>
        <dbReference type="ARBA" id="ARBA00022827"/>
    </source>
</evidence>
<dbReference type="GO" id="GO:0005737">
    <property type="term" value="C:cytoplasm"/>
    <property type="evidence" value="ECO:0007669"/>
    <property type="project" value="TreeGrafter"/>
</dbReference>
<dbReference type="EMBL" id="BQYH01000005">
    <property type="protein sequence ID" value="GKU70980.1"/>
    <property type="molecule type" value="Genomic_DNA"/>
</dbReference>
<dbReference type="InterPro" id="IPR023753">
    <property type="entry name" value="FAD/NAD-binding_dom"/>
</dbReference>
<dbReference type="Proteomes" id="UP001139505">
    <property type="component" value="Unassembled WGS sequence"/>
</dbReference>